<organism evidence="2 3">
    <name type="scientific">Sphingomonas limnosediminicola</name>
    <dbReference type="NCBI Taxonomy" id="940133"/>
    <lineage>
        <taxon>Bacteria</taxon>
        <taxon>Pseudomonadati</taxon>
        <taxon>Pseudomonadota</taxon>
        <taxon>Alphaproteobacteria</taxon>
        <taxon>Sphingomonadales</taxon>
        <taxon>Sphingomonadaceae</taxon>
        <taxon>Sphingomonas</taxon>
    </lineage>
</organism>
<proteinExistence type="predicted"/>
<dbReference type="EMBL" id="BAABBM010000001">
    <property type="protein sequence ID" value="GAA3896773.1"/>
    <property type="molecule type" value="Genomic_DNA"/>
</dbReference>
<comment type="caution">
    <text evidence="2">The sequence shown here is derived from an EMBL/GenBank/DDBJ whole genome shotgun (WGS) entry which is preliminary data.</text>
</comment>
<dbReference type="InterPro" id="IPR009875">
    <property type="entry name" value="PilZ_domain"/>
</dbReference>
<name>A0ABP7LCD8_9SPHN</name>
<dbReference type="Proteomes" id="UP001500827">
    <property type="component" value="Unassembled WGS sequence"/>
</dbReference>
<evidence type="ECO:0000313" key="3">
    <source>
        <dbReference type="Proteomes" id="UP001500827"/>
    </source>
</evidence>
<evidence type="ECO:0000313" key="2">
    <source>
        <dbReference type="EMBL" id="GAA3896773.1"/>
    </source>
</evidence>
<dbReference type="RefSeq" id="WP_344699027.1">
    <property type="nucleotide sequence ID" value="NZ_BAABBM010000001.1"/>
</dbReference>
<protein>
    <recommendedName>
        <fullName evidence="1">PilZ domain-containing protein</fullName>
    </recommendedName>
</protein>
<evidence type="ECO:0000259" key="1">
    <source>
        <dbReference type="Pfam" id="PF07238"/>
    </source>
</evidence>
<keyword evidence="3" id="KW-1185">Reference proteome</keyword>
<dbReference type="Pfam" id="PF07238">
    <property type="entry name" value="PilZ"/>
    <property type="match status" value="1"/>
</dbReference>
<gene>
    <name evidence="2" type="ORF">GCM10022276_14680</name>
</gene>
<reference evidence="3" key="1">
    <citation type="journal article" date="2019" name="Int. J. Syst. Evol. Microbiol.">
        <title>The Global Catalogue of Microorganisms (GCM) 10K type strain sequencing project: providing services to taxonomists for standard genome sequencing and annotation.</title>
        <authorList>
            <consortium name="The Broad Institute Genomics Platform"/>
            <consortium name="The Broad Institute Genome Sequencing Center for Infectious Disease"/>
            <person name="Wu L."/>
            <person name="Ma J."/>
        </authorList>
    </citation>
    <scope>NUCLEOTIDE SEQUENCE [LARGE SCALE GENOMIC DNA]</scope>
    <source>
        <strain evidence="3">JCM 17543</strain>
    </source>
</reference>
<feature type="domain" description="PilZ" evidence="1">
    <location>
        <begin position="8"/>
        <end position="83"/>
    </location>
</feature>
<accession>A0ABP7LCD8</accession>
<dbReference type="SUPFAM" id="SSF141371">
    <property type="entry name" value="PilZ domain-like"/>
    <property type="match status" value="1"/>
</dbReference>
<sequence>MGWGKEEQRRERRRPVDLVGLAFRPDGSRSVVEVSDISFEGCQFTGDKFGPQEALRLVIPDRGEMDAKVRWASNGKIGACFDSAEGLEGAVSTRERKALNQIRSLNYGSGRVFGRRGLA</sequence>